<feature type="transmembrane region" description="Helical" evidence="7">
    <location>
        <begin position="205"/>
        <end position="224"/>
    </location>
</feature>
<comment type="subcellular location">
    <subcellularLocation>
        <location evidence="1">Cell membrane</location>
        <topology evidence="1">Multi-pass membrane protein</topology>
    </subcellularLocation>
</comment>
<feature type="transmembrane region" description="Helical" evidence="7">
    <location>
        <begin position="40"/>
        <end position="64"/>
    </location>
</feature>
<feature type="transmembrane region" description="Helical" evidence="7">
    <location>
        <begin position="105"/>
        <end position="124"/>
    </location>
</feature>
<evidence type="ECO:0000256" key="1">
    <source>
        <dbReference type="ARBA" id="ARBA00004651"/>
    </source>
</evidence>
<feature type="transmembrane region" description="Helical" evidence="7">
    <location>
        <begin position="275"/>
        <end position="294"/>
    </location>
</feature>
<feature type="transmembrane region" description="Helical" evidence="7">
    <location>
        <begin position="76"/>
        <end position="93"/>
    </location>
</feature>
<feature type="transmembrane region" description="Helical" evidence="7">
    <location>
        <begin position="244"/>
        <end position="268"/>
    </location>
</feature>
<evidence type="ECO:0000256" key="3">
    <source>
        <dbReference type="ARBA" id="ARBA00022475"/>
    </source>
</evidence>
<organism evidence="9 10">
    <name type="scientific">Sediminispirochaeta smaragdinae (strain DSM 11293 / JCM 15392 / SEBR 4228)</name>
    <name type="common">Spirochaeta smaragdinae</name>
    <dbReference type="NCBI Taxonomy" id="573413"/>
    <lineage>
        <taxon>Bacteria</taxon>
        <taxon>Pseudomonadati</taxon>
        <taxon>Spirochaetota</taxon>
        <taxon>Spirochaetia</taxon>
        <taxon>Spirochaetales</taxon>
        <taxon>Spirochaetaceae</taxon>
        <taxon>Sediminispirochaeta</taxon>
    </lineage>
</organism>
<dbReference type="Proteomes" id="UP000002318">
    <property type="component" value="Chromosome"/>
</dbReference>
<dbReference type="GO" id="GO:0005886">
    <property type="term" value="C:plasma membrane"/>
    <property type="evidence" value="ECO:0007669"/>
    <property type="project" value="UniProtKB-SubCell"/>
</dbReference>
<evidence type="ECO:0000256" key="6">
    <source>
        <dbReference type="ARBA" id="ARBA00023136"/>
    </source>
</evidence>
<sequence>MDNTIPTLKLRLSAMMFLHYFATGASLPLMSLYLNQELGFGGSGAGLILSFASLAAFISPLLGAFVTDRIMSAERLFALVEFLAAVAIFLLYLQRSFLPVLLCYLFYMSLMVPATAISNTIVFHHSPDRGNSFGGIRLWGTIGWVCSGWLFSFFWLRLGKGSVSDALVATAVVDVLLGMYALTLPSSRSSAPRRKELFPRAAFKVFTNPGVILVGITAFLMQITQRYYYFGIPPYLRSLGFSDAVMLPAMSLGQVMEAVSMLFLVILFRFFSYRTVMMLGVTMEICRFLAFYLGTSPASALLGIAFHGPSFAFFFTVSFIYINTFADKESRAGVQQLFFLIIEGFGTLAGSLLSGFVYDRATGVDGIVDYHHFWGVPLVLAFSVFSLTVLLRLIPGLKSRTR</sequence>
<dbReference type="Gene3D" id="1.20.1250.20">
    <property type="entry name" value="MFS general substrate transporter like domains"/>
    <property type="match status" value="2"/>
</dbReference>
<dbReference type="Pfam" id="PF03825">
    <property type="entry name" value="Nuc_H_symport"/>
    <property type="match status" value="1"/>
</dbReference>
<evidence type="ECO:0000313" key="10">
    <source>
        <dbReference type="Proteomes" id="UP000002318"/>
    </source>
</evidence>
<dbReference type="InterPro" id="IPR004740">
    <property type="entry name" value="Nuc_H_symport"/>
</dbReference>
<accession>E1RBB0</accession>
<reference evidence="9 10" key="1">
    <citation type="journal article" date="2010" name="Stand. Genomic Sci.">
        <title>Complete genome sequence of Spirochaeta smaragdinae type strain (SEBR 4228).</title>
        <authorList>
            <person name="Mavromatis K."/>
            <person name="Yasawong M."/>
            <person name="Chertkov O."/>
            <person name="Lapidus A."/>
            <person name="Lucas S."/>
            <person name="Nolan M."/>
            <person name="Del Rio T.G."/>
            <person name="Tice H."/>
            <person name="Cheng J.F."/>
            <person name="Pitluck S."/>
            <person name="Liolios K."/>
            <person name="Ivanova N."/>
            <person name="Tapia R."/>
            <person name="Han C."/>
            <person name="Bruce D."/>
            <person name="Goodwin L."/>
            <person name="Pati A."/>
            <person name="Chen A."/>
            <person name="Palaniappan K."/>
            <person name="Land M."/>
            <person name="Hauser L."/>
            <person name="Chang Y.J."/>
            <person name="Jeffries C.D."/>
            <person name="Detter J.C."/>
            <person name="Rohde M."/>
            <person name="Brambilla E."/>
            <person name="Spring S."/>
            <person name="Goker M."/>
            <person name="Sikorski J."/>
            <person name="Woyke T."/>
            <person name="Bristow J."/>
            <person name="Eisen J.A."/>
            <person name="Markowitz V."/>
            <person name="Hugenholtz P."/>
            <person name="Klenk H.P."/>
            <person name="Kyrpides N.C."/>
        </authorList>
    </citation>
    <scope>NUCLEOTIDE SEQUENCE [LARGE SCALE GENOMIC DNA]</scope>
    <source>
        <strain evidence="10">DSM 11293 / JCM 15392 / SEBR 4228</strain>
    </source>
</reference>
<dbReference type="OrthoDB" id="9783013at2"/>
<evidence type="ECO:0000259" key="8">
    <source>
        <dbReference type="PROSITE" id="PS50850"/>
    </source>
</evidence>
<dbReference type="PANTHER" id="PTHR23522">
    <property type="entry name" value="BLL5896 PROTEIN"/>
    <property type="match status" value="1"/>
</dbReference>
<feature type="transmembrane region" description="Helical" evidence="7">
    <location>
        <begin position="136"/>
        <end position="156"/>
    </location>
</feature>
<dbReference type="GO" id="GO:0015213">
    <property type="term" value="F:uridine transmembrane transporter activity"/>
    <property type="evidence" value="ECO:0007669"/>
    <property type="project" value="TreeGrafter"/>
</dbReference>
<feature type="transmembrane region" description="Helical" evidence="7">
    <location>
        <begin position="162"/>
        <end position="184"/>
    </location>
</feature>
<dbReference type="KEGG" id="ssm:Spirs_0493"/>
<dbReference type="AlphaFoldDB" id="E1RBB0"/>
<feature type="transmembrane region" description="Helical" evidence="7">
    <location>
        <begin position="300"/>
        <end position="325"/>
    </location>
</feature>
<dbReference type="EMBL" id="CP002116">
    <property type="protein sequence ID" value="ADK79640.1"/>
    <property type="molecule type" value="Genomic_DNA"/>
</dbReference>
<keyword evidence="5 7" id="KW-1133">Transmembrane helix</keyword>
<keyword evidence="6 7" id="KW-0472">Membrane</keyword>
<feature type="domain" description="Major facilitator superfamily (MFS) profile" evidence="8">
    <location>
        <begin position="210"/>
        <end position="402"/>
    </location>
</feature>
<dbReference type="HOGENOM" id="CLU_013133_1_2_12"/>
<proteinExistence type="predicted"/>
<dbReference type="SUPFAM" id="SSF103473">
    <property type="entry name" value="MFS general substrate transporter"/>
    <property type="match status" value="1"/>
</dbReference>
<dbReference type="GO" id="GO:0015212">
    <property type="term" value="F:cytidine transmembrane transporter activity"/>
    <property type="evidence" value="ECO:0007669"/>
    <property type="project" value="TreeGrafter"/>
</dbReference>
<dbReference type="InterPro" id="IPR036259">
    <property type="entry name" value="MFS_trans_sf"/>
</dbReference>
<dbReference type="eggNOG" id="COG2814">
    <property type="taxonomic scope" value="Bacteria"/>
</dbReference>
<keyword evidence="3" id="KW-1003">Cell membrane</keyword>
<dbReference type="STRING" id="573413.Spirs_0493"/>
<feature type="transmembrane region" description="Helical" evidence="7">
    <location>
        <begin position="12"/>
        <end position="34"/>
    </location>
</feature>
<keyword evidence="10" id="KW-1185">Reference proteome</keyword>
<keyword evidence="2" id="KW-0813">Transport</keyword>
<evidence type="ECO:0000256" key="7">
    <source>
        <dbReference type="SAM" id="Phobius"/>
    </source>
</evidence>
<keyword evidence="4 7" id="KW-0812">Transmembrane</keyword>
<dbReference type="InterPro" id="IPR020846">
    <property type="entry name" value="MFS_dom"/>
</dbReference>
<dbReference type="PANTHER" id="PTHR23522:SF4">
    <property type="entry name" value="NUCLEOSIDE PERMEASE NUPG-RELATED"/>
    <property type="match status" value="1"/>
</dbReference>
<evidence type="ECO:0000313" key="9">
    <source>
        <dbReference type="EMBL" id="ADK79640.1"/>
    </source>
</evidence>
<dbReference type="RefSeq" id="WP_013253104.1">
    <property type="nucleotide sequence ID" value="NC_014364.1"/>
</dbReference>
<evidence type="ECO:0000256" key="2">
    <source>
        <dbReference type="ARBA" id="ARBA00022448"/>
    </source>
</evidence>
<feature type="transmembrane region" description="Helical" evidence="7">
    <location>
        <begin position="370"/>
        <end position="394"/>
    </location>
</feature>
<dbReference type="PROSITE" id="PS50850">
    <property type="entry name" value="MFS"/>
    <property type="match status" value="1"/>
</dbReference>
<protein>
    <submittedName>
        <fullName evidence="9">Nucleoside:H symporter</fullName>
    </submittedName>
</protein>
<evidence type="ECO:0000256" key="5">
    <source>
        <dbReference type="ARBA" id="ARBA00022989"/>
    </source>
</evidence>
<name>E1RBB0_SEDSS</name>
<gene>
    <name evidence="9" type="ordered locus">Spirs_0493</name>
</gene>
<evidence type="ECO:0000256" key="4">
    <source>
        <dbReference type="ARBA" id="ARBA00022692"/>
    </source>
</evidence>
<feature type="transmembrane region" description="Helical" evidence="7">
    <location>
        <begin position="337"/>
        <end position="358"/>
    </location>
</feature>